<dbReference type="UniPathway" id="UPA00326"/>
<dbReference type="Pfam" id="PF00317">
    <property type="entry name" value="Ribonuc_red_lgN"/>
    <property type="match status" value="1"/>
</dbReference>
<dbReference type="InterPro" id="IPR013509">
    <property type="entry name" value="RNR_lsu_N"/>
</dbReference>
<evidence type="ECO:0000259" key="8">
    <source>
        <dbReference type="PROSITE" id="PS51161"/>
    </source>
</evidence>
<evidence type="ECO:0000256" key="6">
    <source>
        <dbReference type="ARBA" id="ARBA00023002"/>
    </source>
</evidence>
<dbReference type="CDD" id="cd01679">
    <property type="entry name" value="RNR_I"/>
    <property type="match status" value="1"/>
</dbReference>
<evidence type="ECO:0000256" key="3">
    <source>
        <dbReference type="ARBA" id="ARBA00022533"/>
    </source>
</evidence>
<evidence type="ECO:0000256" key="5">
    <source>
        <dbReference type="ARBA" id="ARBA00022840"/>
    </source>
</evidence>
<organism evidence="9">
    <name type="scientific">viral metagenome</name>
    <dbReference type="NCBI Taxonomy" id="1070528"/>
    <lineage>
        <taxon>unclassified sequences</taxon>
        <taxon>metagenomes</taxon>
        <taxon>organismal metagenomes</taxon>
    </lineage>
</organism>
<dbReference type="EMBL" id="MN740655">
    <property type="protein sequence ID" value="QHS79822.1"/>
    <property type="molecule type" value="Genomic_DNA"/>
</dbReference>
<evidence type="ECO:0000256" key="7">
    <source>
        <dbReference type="ARBA" id="ARBA00023116"/>
    </source>
</evidence>
<sequence length="779" mass="87391">MTGDIGKKMYVTKRNGRREEVSFDKVLHRIQTLAVGLDHVNPVLVAQKVCSQIHDGIQTAELDDFAAETAAMMVGRAHPNYGKLAACIAIDNHHKNTPDTFVGCVAALHTAGVVSQKLLEVSKMVGIQEMIDYNRDFELFDYFGFKTLEKSYLQKVGGKVVERPQHMWMRVAVDIHTDEFATEHYGYPVQYVPNMRRIAETYDALSKGYFIHATPTLFNAGTNHTQLSSCFLLDIEEDSIRGIYKTLGDCAQISKWAGGVGLAIHKIRAKNSRINGTNGASTGIVPMLKVYNDTARYVNQGGKRNGSFAVYLEPWHADIEDFLRLKLNTGAEEDRARDLFYGLWIPDEFMQRVKEGKDWTLMCPNECPGLADVHSEEFTTLYRKYEEMGMGRKTIPAQKLWQMILDAQIQTGTPYLCYKDAGNSKSNQKNLGTIKSSNLCSEVFEYTDAGETAVCNLGSISLTKFVKEDLTYDYEALRHYTAVLARNLDTVIDRNYYPTLECKASNMRNRPIGIGVQGLADVFAKMKITWGSPEAADVNRRIFEHIYYASVHTSYNIAVDKGSYPSFQGSPASEGILQPDLWRVNPLSDDLDWQGLRQKIRKGLRNSLSIALMPTASTSQILGNNECFEPFTSNLYVRHVLAGDFIVINKYLISELVDLGLWTPELRTAIIANNGSVQNVVGIPPSIQERYRTAWEIPMKTIIDFSADRAPFVCQSQSLNLFVADPSYARISSMHMYAWQKGLKTGCYYLRTKAVASAQKFTVEPEARSPPPDCLTCSA</sequence>
<dbReference type="PROSITE" id="PS51161">
    <property type="entry name" value="ATP_CONE"/>
    <property type="match status" value="1"/>
</dbReference>
<dbReference type="GO" id="GO:0005524">
    <property type="term" value="F:ATP binding"/>
    <property type="evidence" value="ECO:0007669"/>
    <property type="project" value="UniProtKB-KW"/>
</dbReference>
<dbReference type="Pfam" id="PF02867">
    <property type="entry name" value="Ribonuc_red_lgC"/>
    <property type="match status" value="1"/>
</dbReference>
<dbReference type="InterPro" id="IPR008926">
    <property type="entry name" value="RNR_R1-su_N"/>
</dbReference>
<evidence type="ECO:0000256" key="2">
    <source>
        <dbReference type="ARBA" id="ARBA00012274"/>
    </source>
</evidence>
<dbReference type="GO" id="GO:0005971">
    <property type="term" value="C:ribonucleoside-diphosphate reductase complex"/>
    <property type="evidence" value="ECO:0007669"/>
    <property type="project" value="TreeGrafter"/>
</dbReference>
<proteinExistence type="inferred from homology"/>
<keyword evidence="3" id="KW-0021">Allosteric enzyme</keyword>
<evidence type="ECO:0000313" key="9">
    <source>
        <dbReference type="EMBL" id="QHS79822.1"/>
    </source>
</evidence>
<name>A0A6C0AJA8_9ZZZZ</name>
<dbReference type="SUPFAM" id="SSF51998">
    <property type="entry name" value="PFL-like glycyl radical enzymes"/>
    <property type="match status" value="1"/>
</dbReference>
<dbReference type="GO" id="GO:0009263">
    <property type="term" value="P:deoxyribonucleotide biosynthetic process"/>
    <property type="evidence" value="ECO:0007669"/>
    <property type="project" value="UniProtKB-KW"/>
</dbReference>
<keyword evidence="6" id="KW-0560">Oxidoreductase</keyword>
<keyword evidence="5" id="KW-0067">ATP-binding</keyword>
<dbReference type="PROSITE" id="PS00089">
    <property type="entry name" value="RIBORED_LARGE"/>
    <property type="match status" value="1"/>
</dbReference>
<feature type="domain" description="ATP-cone" evidence="8">
    <location>
        <begin position="9"/>
        <end position="99"/>
    </location>
</feature>
<protein>
    <recommendedName>
        <fullName evidence="2">ribonucleoside-diphosphate reductase</fullName>
        <ecNumber evidence="2">1.17.4.1</ecNumber>
    </recommendedName>
</protein>
<keyword evidence="4" id="KW-0547">Nucleotide-binding</keyword>
<dbReference type="GO" id="GO:0004748">
    <property type="term" value="F:ribonucleoside-diphosphate reductase activity, thioredoxin disulfide as acceptor"/>
    <property type="evidence" value="ECO:0007669"/>
    <property type="project" value="UniProtKB-EC"/>
</dbReference>
<dbReference type="Gene3D" id="3.20.70.20">
    <property type="match status" value="1"/>
</dbReference>
<dbReference type="EC" id="1.17.4.1" evidence="2"/>
<dbReference type="InterPro" id="IPR013346">
    <property type="entry name" value="NrdE_NrdA_C"/>
</dbReference>
<dbReference type="InterPro" id="IPR000788">
    <property type="entry name" value="RNR_lg_C"/>
</dbReference>
<keyword evidence="7" id="KW-0215">Deoxyribonucleotide synthesis</keyword>
<dbReference type="InterPro" id="IPR039718">
    <property type="entry name" value="Rrm1"/>
</dbReference>
<dbReference type="PANTHER" id="PTHR11573:SF6">
    <property type="entry name" value="RIBONUCLEOSIDE-DIPHOSPHATE REDUCTASE LARGE SUBUNIT"/>
    <property type="match status" value="1"/>
</dbReference>
<dbReference type="Pfam" id="PF03477">
    <property type="entry name" value="ATP-cone"/>
    <property type="match status" value="1"/>
</dbReference>
<dbReference type="SUPFAM" id="SSF48168">
    <property type="entry name" value="R1 subunit of ribonucleotide reductase, N-terminal domain"/>
    <property type="match status" value="1"/>
</dbReference>
<comment type="similarity">
    <text evidence="1">Belongs to the ribonucleoside diphosphate reductase large chain family.</text>
</comment>
<dbReference type="PRINTS" id="PR01183">
    <property type="entry name" value="RIBORDTASEM1"/>
</dbReference>
<dbReference type="AlphaFoldDB" id="A0A6C0AJA8"/>
<evidence type="ECO:0000256" key="4">
    <source>
        <dbReference type="ARBA" id="ARBA00022741"/>
    </source>
</evidence>
<dbReference type="InterPro" id="IPR005144">
    <property type="entry name" value="ATP-cone_dom"/>
</dbReference>
<accession>A0A6C0AJA8</accession>
<evidence type="ECO:0000256" key="1">
    <source>
        <dbReference type="ARBA" id="ARBA00010406"/>
    </source>
</evidence>
<reference evidence="9" key="1">
    <citation type="journal article" date="2020" name="Nature">
        <title>Giant virus diversity and host interactions through global metagenomics.</title>
        <authorList>
            <person name="Schulz F."/>
            <person name="Roux S."/>
            <person name="Paez-Espino D."/>
            <person name="Jungbluth S."/>
            <person name="Walsh D.A."/>
            <person name="Denef V.J."/>
            <person name="McMahon K.D."/>
            <person name="Konstantinidis K.T."/>
            <person name="Eloe-Fadrosh E.A."/>
            <person name="Kyrpides N.C."/>
            <person name="Woyke T."/>
        </authorList>
    </citation>
    <scope>NUCLEOTIDE SEQUENCE</scope>
    <source>
        <strain evidence="9">GVMAG-S-1035303-20</strain>
    </source>
</reference>
<dbReference type="PANTHER" id="PTHR11573">
    <property type="entry name" value="RIBONUCLEOSIDE-DIPHOSPHATE REDUCTASE LARGE CHAIN"/>
    <property type="match status" value="1"/>
</dbReference>
<dbReference type="NCBIfam" id="TIGR02506">
    <property type="entry name" value="NrdE_NrdA"/>
    <property type="match status" value="1"/>
</dbReference>